<keyword evidence="2" id="KW-1185">Reference proteome</keyword>
<protein>
    <submittedName>
        <fullName evidence="1">Uncharacterized protein</fullName>
    </submittedName>
</protein>
<proteinExistence type="predicted"/>
<dbReference type="EMBL" id="ML995896">
    <property type="protein sequence ID" value="KAF2765292.1"/>
    <property type="molecule type" value="Genomic_DNA"/>
</dbReference>
<dbReference type="OrthoDB" id="5392447at2759"/>
<name>A0A6G1KY89_9PEZI</name>
<evidence type="ECO:0000313" key="1">
    <source>
        <dbReference type="EMBL" id="KAF2765292.1"/>
    </source>
</evidence>
<dbReference type="InterPro" id="IPR022085">
    <property type="entry name" value="OpdG"/>
</dbReference>
<gene>
    <name evidence="1" type="ORF">EJ03DRAFT_331106</name>
</gene>
<dbReference type="Pfam" id="PF12311">
    <property type="entry name" value="DUF3632"/>
    <property type="match status" value="1"/>
</dbReference>
<accession>A0A6G1KY89</accession>
<sequence>MLFHDRFTLPSGDQLNVHVAWFDKQKQRPVHKDDSTLRGWLAEEVDALQAFRDGQTDVDATASAMTRPISTSSVPAMGGYSDDIVALNTLWQVIIAALVEWPDTRTPDLFALLGAIAKLPSKIHQGEATDDDDKPCTWAGFPYFALNWPGDVQPGQICRQCPDEASLASARRLYLRVKDLEARLVAKNVIGMSKQTIQSIIRALEKNIDDSDQQLAPDEATAYYQVKLDFHIPAMSFMFRYNGQAIYDQVVRDGLKHWTPRQMPEEARAFEDGAARWSFWKQRLGQLAQGGGDDEVKMAAEATLDSMALCS</sequence>
<dbReference type="AlphaFoldDB" id="A0A6G1KY89"/>
<organism evidence="1 2">
    <name type="scientific">Teratosphaeria nubilosa</name>
    <dbReference type="NCBI Taxonomy" id="161662"/>
    <lineage>
        <taxon>Eukaryota</taxon>
        <taxon>Fungi</taxon>
        <taxon>Dikarya</taxon>
        <taxon>Ascomycota</taxon>
        <taxon>Pezizomycotina</taxon>
        <taxon>Dothideomycetes</taxon>
        <taxon>Dothideomycetidae</taxon>
        <taxon>Mycosphaerellales</taxon>
        <taxon>Teratosphaeriaceae</taxon>
        <taxon>Teratosphaeria</taxon>
    </lineage>
</organism>
<reference evidence="1" key="1">
    <citation type="journal article" date="2020" name="Stud. Mycol.">
        <title>101 Dothideomycetes genomes: a test case for predicting lifestyles and emergence of pathogens.</title>
        <authorList>
            <person name="Haridas S."/>
            <person name="Albert R."/>
            <person name="Binder M."/>
            <person name="Bloem J."/>
            <person name="Labutti K."/>
            <person name="Salamov A."/>
            <person name="Andreopoulos B."/>
            <person name="Baker S."/>
            <person name="Barry K."/>
            <person name="Bills G."/>
            <person name="Bluhm B."/>
            <person name="Cannon C."/>
            <person name="Castanera R."/>
            <person name="Culley D."/>
            <person name="Daum C."/>
            <person name="Ezra D."/>
            <person name="Gonzalez J."/>
            <person name="Henrissat B."/>
            <person name="Kuo A."/>
            <person name="Liang C."/>
            <person name="Lipzen A."/>
            <person name="Lutzoni F."/>
            <person name="Magnuson J."/>
            <person name="Mondo S."/>
            <person name="Nolan M."/>
            <person name="Ohm R."/>
            <person name="Pangilinan J."/>
            <person name="Park H.-J."/>
            <person name="Ramirez L."/>
            <person name="Alfaro M."/>
            <person name="Sun H."/>
            <person name="Tritt A."/>
            <person name="Yoshinaga Y."/>
            <person name="Zwiers L.-H."/>
            <person name="Turgeon B."/>
            <person name="Goodwin S."/>
            <person name="Spatafora J."/>
            <person name="Crous P."/>
            <person name="Grigoriev I."/>
        </authorList>
    </citation>
    <scope>NUCLEOTIDE SEQUENCE</scope>
    <source>
        <strain evidence="1">CBS 116005</strain>
    </source>
</reference>
<evidence type="ECO:0000313" key="2">
    <source>
        <dbReference type="Proteomes" id="UP000799436"/>
    </source>
</evidence>
<dbReference type="Proteomes" id="UP000799436">
    <property type="component" value="Unassembled WGS sequence"/>
</dbReference>